<sequence>MKVPPLRLRKHHDHTMMWHSLVLTTVIADYEPGDQPHQLAFLMWEASFFKEKFG</sequence>
<evidence type="ECO:0000313" key="2">
    <source>
        <dbReference type="Proteomes" id="UP000235388"/>
    </source>
</evidence>
<protein>
    <submittedName>
        <fullName evidence="1">Uncharacterized protein</fullName>
    </submittedName>
</protein>
<gene>
    <name evidence="1" type="ORF">PCANC_22739</name>
</gene>
<dbReference type="EMBL" id="PGCJ01000276">
    <property type="protein sequence ID" value="PLW34461.1"/>
    <property type="molecule type" value="Genomic_DNA"/>
</dbReference>
<accession>A0A2N5U9P8</accession>
<organism evidence="1 2">
    <name type="scientific">Puccinia coronata f. sp. avenae</name>
    <dbReference type="NCBI Taxonomy" id="200324"/>
    <lineage>
        <taxon>Eukaryota</taxon>
        <taxon>Fungi</taxon>
        <taxon>Dikarya</taxon>
        <taxon>Basidiomycota</taxon>
        <taxon>Pucciniomycotina</taxon>
        <taxon>Pucciniomycetes</taxon>
        <taxon>Pucciniales</taxon>
        <taxon>Pucciniaceae</taxon>
        <taxon>Puccinia</taxon>
    </lineage>
</organism>
<keyword evidence="2" id="KW-1185">Reference proteome</keyword>
<comment type="caution">
    <text evidence="1">The sequence shown here is derived from an EMBL/GenBank/DDBJ whole genome shotgun (WGS) entry which is preliminary data.</text>
</comment>
<proteinExistence type="predicted"/>
<evidence type="ECO:0000313" key="1">
    <source>
        <dbReference type="EMBL" id="PLW34461.1"/>
    </source>
</evidence>
<name>A0A2N5U9P8_9BASI</name>
<dbReference type="AlphaFoldDB" id="A0A2N5U9P8"/>
<reference evidence="1 2" key="1">
    <citation type="submission" date="2017-11" db="EMBL/GenBank/DDBJ databases">
        <title>De novo assembly and phasing of dikaryotic genomes from two isolates of Puccinia coronata f. sp. avenae, the causal agent of oat crown rust.</title>
        <authorList>
            <person name="Miller M.E."/>
            <person name="Zhang Y."/>
            <person name="Omidvar V."/>
            <person name="Sperschneider J."/>
            <person name="Schwessinger B."/>
            <person name="Raley C."/>
            <person name="Palmer J.M."/>
            <person name="Garnica D."/>
            <person name="Upadhyaya N."/>
            <person name="Rathjen J."/>
            <person name="Taylor J.M."/>
            <person name="Park R.F."/>
            <person name="Dodds P.N."/>
            <person name="Hirsch C.D."/>
            <person name="Kianian S.F."/>
            <person name="Figueroa M."/>
        </authorList>
    </citation>
    <scope>NUCLEOTIDE SEQUENCE [LARGE SCALE GENOMIC DNA]</scope>
    <source>
        <strain evidence="1">12NC29</strain>
    </source>
</reference>
<dbReference type="Proteomes" id="UP000235388">
    <property type="component" value="Unassembled WGS sequence"/>
</dbReference>